<proteinExistence type="inferred from homology"/>
<dbReference type="GO" id="GO:0008745">
    <property type="term" value="F:N-acetylmuramoyl-L-alanine amidase activity"/>
    <property type="evidence" value="ECO:0007669"/>
    <property type="project" value="InterPro"/>
</dbReference>
<dbReference type="PANTHER" id="PTHR11022">
    <property type="entry name" value="PEPTIDOGLYCAN RECOGNITION PROTEIN"/>
    <property type="match status" value="1"/>
</dbReference>
<dbReference type="Pfam" id="PF01510">
    <property type="entry name" value="Amidase_2"/>
    <property type="match status" value="1"/>
</dbReference>
<dbReference type="Proteomes" id="UP000222460">
    <property type="component" value="Unassembled WGS sequence"/>
</dbReference>
<feature type="domain" description="Peptidoglycan recognition protein family" evidence="2">
    <location>
        <begin position="46"/>
        <end position="187"/>
    </location>
</feature>
<dbReference type="EMBL" id="PDKZ01000002">
    <property type="protein sequence ID" value="PHH43933.1"/>
    <property type="molecule type" value="Genomic_DNA"/>
</dbReference>
<sequence>MADNFSTKATAQKIKPGEFMCPIPVKVDDRAATREAIIQSFRKAGGVFTERSSWGAAKAKPDMEKDWDYSMIALHHAGRSYECTPGGSKQMKGVQSHHMGNGFDDIGYHYGIACDGTVLEGRDIRFLGSNVHLFNTGVIGIVLLENLTTAEEGGDIVAKGRETLEYFGVSTTNVIPAAQIDSLLRLIKVLKDVFLIKNFGGHREYPGQVSEGKICPGNIGMELVRNIRTKTGLLPPPKPGAE</sequence>
<dbReference type="RefSeq" id="WP_098968363.1">
    <property type="nucleotide sequence ID" value="NZ_CP083988.1"/>
</dbReference>
<evidence type="ECO:0000259" key="2">
    <source>
        <dbReference type="SMART" id="SM00701"/>
    </source>
</evidence>
<evidence type="ECO:0000313" key="4">
    <source>
        <dbReference type="Proteomes" id="UP000222460"/>
    </source>
</evidence>
<reference evidence="4" key="1">
    <citation type="submission" date="2017-10" db="EMBL/GenBank/DDBJ databases">
        <title>FDA dAtabase for Regulatory Grade micrObial Sequences (FDA-ARGOS): Supporting development and validation of Infectious Disease Dx tests.</title>
        <authorList>
            <person name="Goldberg B."/>
            <person name="Campos J."/>
            <person name="Tallon L."/>
            <person name="Sadzewicz L."/>
            <person name="Ott S."/>
            <person name="Zhao X."/>
            <person name="Nagaraj S."/>
            <person name="Vavikolanu K."/>
            <person name="Aluvathingal J."/>
            <person name="Nadendla S."/>
            <person name="Geyer C."/>
            <person name="Sichtig H."/>
        </authorList>
    </citation>
    <scope>NUCLEOTIDE SEQUENCE [LARGE SCALE GENOMIC DNA]</scope>
    <source>
        <strain evidence="4">FDAARGOS_376</strain>
    </source>
</reference>
<dbReference type="CDD" id="cd06583">
    <property type="entry name" value="PGRP"/>
    <property type="match status" value="1"/>
</dbReference>
<name>A0A2C5WG06_PSEPU</name>
<dbReference type="GO" id="GO:0008270">
    <property type="term" value="F:zinc ion binding"/>
    <property type="evidence" value="ECO:0007669"/>
    <property type="project" value="InterPro"/>
</dbReference>
<evidence type="ECO:0000256" key="1">
    <source>
        <dbReference type="ARBA" id="ARBA00007553"/>
    </source>
</evidence>
<dbReference type="AlphaFoldDB" id="A0A2C5WG06"/>
<dbReference type="InterPro" id="IPR002502">
    <property type="entry name" value="Amidase_domain"/>
</dbReference>
<dbReference type="InterPro" id="IPR015510">
    <property type="entry name" value="PGRP"/>
</dbReference>
<gene>
    <name evidence="3" type="ORF">CRX57_28180</name>
</gene>
<dbReference type="InterPro" id="IPR006619">
    <property type="entry name" value="PGRP_domain_met/bac"/>
</dbReference>
<dbReference type="Gene3D" id="3.40.80.10">
    <property type="entry name" value="Peptidoglycan recognition protein-like"/>
    <property type="match status" value="1"/>
</dbReference>
<protein>
    <submittedName>
        <fullName evidence="3">N-acetylmuramoyl-L-alanine amidase</fullName>
    </submittedName>
</protein>
<dbReference type="InterPro" id="IPR036505">
    <property type="entry name" value="Amidase/PGRP_sf"/>
</dbReference>
<accession>A0A2C5WG06</accession>
<comment type="caution">
    <text evidence="3">The sequence shown here is derived from an EMBL/GenBank/DDBJ whole genome shotgun (WGS) entry which is preliminary data.</text>
</comment>
<dbReference type="GO" id="GO:0009253">
    <property type="term" value="P:peptidoglycan catabolic process"/>
    <property type="evidence" value="ECO:0007669"/>
    <property type="project" value="InterPro"/>
</dbReference>
<organism evidence="3 4">
    <name type="scientific">Pseudomonas putida</name>
    <name type="common">Arthrobacter siderocapsulatus</name>
    <dbReference type="NCBI Taxonomy" id="303"/>
    <lineage>
        <taxon>Bacteria</taxon>
        <taxon>Pseudomonadati</taxon>
        <taxon>Pseudomonadota</taxon>
        <taxon>Gammaproteobacteria</taxon>
        <taxon>Pseudomonadales</taxon>
        <taxon>Pseudomonadaceae</taxon>
        <taxon>Pseudomonas</taxon>
    </lineage>
</organism>
<dbReference type="SMART" id="SM00701">
    <property type="entry name" value="PGRP"/>
    <property type="match status" value="1"/>
</dbReference>
<comment type="similarity">
    <text evidence="1">Belongs to the N-acetylmuramoyl-L-alanine amidase 2 family.</text>
</comment>
<evidence type="ECO:0000313" key="3">
    <source>
        <dbReference type="EMBL" id="PHH43933.1"/>
    </source>
</evidence>
<dbReference type="SUPFAM" id="SSF55846">
    <property type="entry name" value="N-acetylmuramoyl-L-alanine amidase-like"/>
    <property type="match status" value="1"/>
</dbReference>
<dbReference type="PANTHER" id="PTHR11022:SF41">
    <property type="entry name" value="PEPTIDOGLYCAN-RECOGNITION PROTEIN LC-RELATED"/>
    <property type="match status" value="1"/>
</dbReference>